<organism evidence="1 2">
    <name type="scientific">Araneus ventricosus</name>
    <name type="common">Orbweaver spider</name>
    <name type="synonym">Epeira ventricosa</name>
    <dbReference type="NCBI Taxonomy" id="182803"/>
    <lineage>
        <taxon>Eukaryota</taxon>
        <taxon>Metazoa</taxon>
        <taxon>Ecdysozoa</taxon>
        <taxon>Arthropoda</taxon>
        <taxon>Chelicerata</taxon>
        <taxon>Arachnida</taxon>
        <taxon>Araneae</taxon>
        <taxon>Araneomorphae</taxon>
        <taxon>Entelegynae</taxon>
        <taxon>Araneoidea</taxon>
        <taxon>Araneidae</taxon>
        <taxon>Araneus</taxon>
    </lineage>
</organism>
<protein>
    <submittedName>
        <fullName evidence="1">Uncharacterized protein</fullName>
    </submittedName>
</protein>
<accession>A0A4Y2BV49</accession>
<comment type="caution">
    <text evidence="1">The sequence shown here is derived from an EMBL/GenBank/DDBJ whole genome shotgun (WGS) entry which is preliminary data.</text>
</comment>
<dbReference type="OrthoDB" id="10554830at2759"/>
<dbReference type="EMBL" id="BGPR01000117">
    <property type="protein sequence ID" value="GBL96141.1"/>
    <property type="molecule type" value="Genomic_DNA"/>
</dbReference>
<reference evidence="1 2" key="1">
    <citation type="journal article" date="2019" name="Sci. Rep.">
        <title>Orb-weaving spider Araneus ventricosus genome elucidates the spidroin gene catalogue.</title>
        <authorList>
            <person name="Kono N."/>
            <person name="Nakamura H."/>
            <person name="Ohtoshi R."/>
            <person name="Moran D.A.P."/>
            <person name="Shinohara A."/>
            <person name="Yoshida Y."/>
            <person name="Fujiwara M."/>
            <person name="Mori M."/>
            <person name="Tomita M."/>
            <person name="Arakawa K."/>
        </authorList>
    </citation>
    <scope>NUCLEOTIDE SEQUENCE [LARGE SCALE GENOMIC DNA]</scope>
</reference>
<dbReference type="AlphaFoldDB" id="A0A4Y2BV49"/>
<sequence length="79" mass="9202">MNACCDEQKRNERLKLELHWTVSQRVSVVQQCACAGDDVATPRTVSPFHVFGHVYRHNVRVWAAESPRAYVDYERNTLR</sequence>
<gene>
    <name evidence="1" type="ORF">AVEN_104362_1</name>
</gene>
<name>A0A4Y2BV49_ARAVE</name>
<dbReference type="Proteomes" id="UP000499080">
    <property type="component" value="Unassembled WGS sequence"/>
</dbReference>
<keyword evidence="2" id="KW-1185">Reference proteome</keyword>
<proteinExistence type="predicted"/>
<evidence type="ECO:0000313" key="2">
    <source>
        <dbReference type="Proteomes" id="UP000499080"/>
    </source>
</evidence>
<evidence type="ECO:0000313" key="1">
    <source>
        <dbReference type="EMBL" id="GBL96141.1"/>
    </source>
</evidence>